<dbReference type="AlphaFoldDB" id="A0A3L6TG70"/>
<dbReference type="EMBL" id="PQIB02000002">
    <property type="protein sequence ID" value="RLN36090.1"/>
    <property type="molecule type" value="Genomic_DNA"/>
</dbReference>
<dbReference type="Proteomes" id="UP000275267">
    <property type="component" value="Unassembled WGS sequence"/>
</dbReference>
<sequence>MQDGPTTPATAVPELARRQLLPCARDLSSRAFATSPRAGEKATPPRQVQSPSLRVAAIAPVLPAIHGPPTQRHPPRARIDGLMARCASTPRGSTTYSLLSGATDGPASRSPTSPPPACLRPSPTFTHVAPINRLLPSPAFAHPPTLHSRPACQASWTASLSAPAIHSALLSSTYPSMP</sequence>
<proteinExistence type="predicted"/>
<evidence type="ECO:0000313" key="3">
    <source>
        <dbReference type="Proteomes" id="UP000275267"/>
    </source>
</evidence>
<gene>
    <name evidence="2" type="ORF">C2845_PM03G29510</name>
</gene>
<protein>
    <submittedName>
        <fullName evidence="2">Uncharacterized protein</fullName>
    </submittedName>
</protein>
<keyword evidence="3" id="KW-1185">Reference proteome</keyword>
<reference evidence="3" key="1">
    <citation type="journal article" date="2019" name="Nat. Commun.">
        <title>The genome of broomcorn millet.</title>
        <authorList>
            <person name="Zou C."/>
            <person name="Miki D."/>
            <person name="Li D."/>
            <person name="Tang Q."/>
            <person name="Xiao L."/>
            <person name="Rajput S."/>
            <person name="Deng P."/>
            <person name="Jia W."/>
            <person name="Huang R."/>
            <person name="Zhang M."/>
            <person name="Sun Y."/>
            <person name="Hu J."/>
            <person name="Fu X."/>
            <person name="Schnable P.S."/>
            <person name="Li F."/>
            <person name="Zhang H."/>
            <person name="Feng B."/>
            <person name="Zhu X."/>
            <person name="Liu R."/>
            <person name="Schnable J.C."/>
            <person name="Zhu J.-K."/>
            <person name="Zhang H."/>
        </authorList>
    </citation>
    <scope>NUCLEOTIDE SEQUENCE [LARGE SCALE GENOMIC DNA]</scope>
</reference>
<feature type="region of interest" description="Disordered" evidence="1">
    <location>
        <begin position="93"/>
        <end position="117"/>
    </location>
</feature>
<feature type="region of interest" description="Disordered" evidence="1">
    <location>
        <begin position="27"/>
        <end position="52"/>
    </location>
</feature>
<name>A0A3L6TG70_PANMI</name>
<evidence type="ECO:0000256" key="1">
    <source>
        <dbReference type="SAM" id="MobiDB-lite"/>
    </source>
</evidence>
<evidence type="ECO:0000313" key="2">
    <source>
        <dbReference type="EMBL" id="RLN36090.1"/>
    </source>
</evidence>
<accession>A0A3L6TG70</accession>
<comment type="caution">
    <text evidence="2">The sequence shown here is derived from an EMBL/GenBank/DDBJ whole genome shotgun (WGS) entry which is preliminary data.</text>
</comment>
<organism evidence="2 3">
    <name type="scientific">Panicum miliaceum</name>
    <name type="common">Proso millet</name>
    <name type="synonym">Broomcorn millet</name>
    <dbReference type="NCBI Taxonomy" id="4540"/>
    <lineage>
        <taxon>Eukaryota</taxon>
        <taxon>Viridiplantae</taxon>
        <taxon>Streptophyta</taxon>
        <taxon>Embryophyta</taxon>
        <taxon>Tracheophyta</taxon>
        <taxon>Spermatophyta</taxon>
        <taxon>Magnoliopsida</taxon>
        <taxon>Liliopsida</taxon>
        <taxon>Poales</taxon>
        <taxon>Poaceae</taxon>
        <taxon>PACMAD clade</taxon>
        <taxon>Panicoideae</taxon>
        <taxon>Panicodae</taxon>
        <taxon>Paniceae</taxon>
        <taxon>Panicinae</taxon>
        <taxon>Panicum</taxon>
        <taxon>Panicum sect. Panicum</taxon>
    </lineage>
</organism>